<sequence>MNNKDKPNRQRVTLACDVCRKRKTRCDGVRPSCSICQSDSITCTYKDKMKRRGPQKGYTEALEQRLLKMEYALGELFRYDPKLEEFVERGAKTQSCSTDDKSTILKSKLAQSTSNSMQGNKVDPWILDDEGQMSHYENSSDQCLFRSSSELHNNMMEASTNVNAVTKNTYTRSLLEILPDPQLFSRLVDIYFTSINPIFTLLHKAEFLVRLNQNEKEKPYFLLNAMFSLSSAMASLNSTWRLENLDAEVYFRRSRTLLSQVWDKSTMENAQGLVLLSIYSHLIQDFKKSWIYSGIAIRMVEDLGLHRDPNIWNSKLTPNEMESRKRVWWVCYIIDRFSSVCVGRPVSIYYQQFDTPLPRLDEEDISSLNQVSLHSGMSLRVFVEVIKLHELIGHVWSTIHIARATQKLNKIHYALIMWLDSLPLGLAYVPAEYFAGNLPKNPAIIYAHVWYHSALILLHRPFISKPESFTSMQASSSQICIDAANSITAIISACKDHPDFSHIILLLLFPTYAASAIHFLQATSHKVDIKTSQRTKLFKNVKILKQIHQQHGYAKNYYKNLMKTIEASSTCFETGDQNRSPAVTLEDILEFQSFTQSFVEAALDQ</sequence>
<keyword evidence="10" id="KW-1185">Reference proteome</keyword>
<evidence type="ECO:0000256" key="1">
    <source>
        <dbReference type="ARBA" id="ARBA00004123"/>
    </source>
</evidence>
<organism evidence="9 10">
    <name type="scientific">Basidiobolus ranarum</name>
    <dbReference type="NCBI Taxonomy" id="34480"/>
    <lineage>
        <taxon>Eukaryota</taxon>
        <taxon>Fungi</taxon>
        <taxon>Fungi incertae sedis</taxon>
        <taxon>Zoopagomycota</taxon>
        <taxon>Entomophthoromycotina</taxon>
        <taxon>Basidiobolomycetes</taxon>
        <taxon>Basidiobolales</taxon>
        <taxon>Basidiobolaceae</taxon>
        <taxon>Basidiobolus</taxon>
    </lineage>
</organism>
<evidence type="ECO:0000256" key="3">
    <source>
        <dbReference type="ARBA" id="ARBA00022833"/>
    </source>
</evidence>
<protein>
    <recommendedName>
        <fullName evidence="8">Zn(2)-C6 fungal-type domain-containing protein</fullName>
    </recommendedName>
</protein>
<evidence type="ECO:0000259" key="8">
    <source>
        <dbReference type="PROSITE" id="PS50048"/>
    </source>
</evidence>
<evidence type="ECO:0000256" key="7">
    <source>
        <dbReference type="ARBA" id="ARBA00023242"/>
    </source>
</evidence>
<proteinExistence type="predicted"/>
<dbReference type="InterPro" id="IPR051615">
    <property type="entry name" value="Transcr_Regulatory_Elem"/>
</dbReference>
<keyword evidence="5" id="KW-0238">DNA-binding</keyword>
<dbReference type="SUPFAM" id="SSF57701">
    <property type="entry name" value="Zn2/Cys6 DNA-binding domain"/>
    <property type="match status" value="1"/>
</dbReference>
<dbReference type="PANTHER" id="PTHR31313">
    <property type="entry name" value="TY1 ENHANCER ACTIVATOR"/>
    <property type="match status" value="1"/>
</dbReference>
<evidence type="ECO:0000256" key="5">
    <source>
        <dbReference type="ARBA" id="ARBA00023125"/>
    </source>
</evidence>
<evidence type="ECO:0000256" key="4">
    <source>
        <dbReference type="ARBA" id="ARBA00023015"/>
    </source>
</evidence>
<dbReference type="SMART" id="SM00906">
    <property type="entry name" value="Fungal_trans"/>
    <property type="match status" value="1"/>
</dbReference>
<dbReference type="EMBL" id="JASJQH010007263">
    <property type="protein sequence ID" value="KAK9711689.1"/>
    <property type="molecule type" value="Genomic_DNA"/>
</dbReference>
<dbReference type="CDD" id="cd00067">
    <property type="entry name" value="GAL4"/>
    <property type="match status" value="1"/>
</dbReference>
<gene>
    <name evidence="9" type="ORF">K7432_007662</name>
</gene>
<comment type="subcellular location">
    <subcellularLocation>
        <location evidence="1">Nucleus</location>
    </subcellularLocation>
</comment>
<accession>A0ABR2VZS8</accession>
<keyword evidence="6" id="KW-0804">Transcription</keyword>
<keyword evidence="4" id="KW-0805">Transcription regulation</keyword>
<evidence type="ECO:0000256" key="6">
    <source>
        <dbReference type="ARBA" id="ARBA00023163"/>
    </source>
</evidence>
<dbReference type="Gene3D" id="4.10.240.10">
    <property type="entry name" value="Zn(2)-C6 fungal-type DNA-binding domain"/>
    <property type="match status" value="1"/>
</dbReference>
<comment type="caution">
    <text evidence="9">The sequence shown here is derived from an EMBL/GenBank/DDBJ whole genome shotgun (WGS) entry which is preliminary data.</text>
</comment>
<evidence type="ECO:0000313" key="10">
    <source>
        <dbReference type="Proteomes" id="UP001479436"/>
    </source>
</evidence>
<keyword evidence="3" id="KW-0862">Zinc</keyword>
<dbReference type="Pfam" id="PF04082">
    <property type="entry name" value="Fungal_trans"/>
    <property type="match status" value="1"/>
</dbReference>
<dbReference type="PANTHER" id="PTHR31313:SF81">
    <property type="entry name" value="TY1 ENHANCER ACTIVATOR"/>
    <property type="match status" value="1"/>
</dbReference>
<keyword evidence="2" id="KW-0479">Metal-binding</keyword>
<feature type="domain" description="Zn(2)-C6 fungal-type" evidence="8">
    <location>
        <begin position="15"/>
        <end position="45"/>
    </location>
</feature>
<dbReference type="Proteomes" id="UP001479436">
    <property type="component" value="Unassembled WGS sequence"/>
</dbReference>
<dbReference type="PROSITE" id="PS00463">
    <property type="entry name" value="ZN2_CY6_FUNGAL_1"/>
    <property type="match status" value="1"/>
</dbReference>
<evidence type="ECO:0000256" key="2">
    <source>
        <dbReference type="ARBA" id="ARBA00022723"/>
    </source>
</evidence>
<dbReference type="InterPro" id="IPR001138">
    <property type="entry name" value="Zn2Cys6_DnaBD"/>
</dbReference>
<dbReference type="CDD" id="cd12148">
    <property type="entry name" value="fungal_TF_MHR"/>
    <property type="match status" value="1"/>
</dbReference>
<keyword evidence="7" id="KW-0539">Nucleus</keyword>
<dbReference type="InterPro" id="IPR036864">
    <property type="entry name" value="Zn2-C6_fun-type_DNA-bd_sf"/>
</dbReference>
<dbReference type="PROSITE" id="PS50048">
    <property type="entry name" value="ZN2_CY6_FUNGAL_2"/>
    <property type="match status" value="1"/>
</dbReference>
<dbReference type="Pfam" id="PF00172">
    <property type="entry name" value="Zn_clus"/>
    <property type="match status" value="1"/>
</dbReference>
<dbReference type="SMART" id="SM00066">
    <property type="entry name" value="GAL4"/>
    <property type="match status" value="1"/>
</dbReference>
<evidence type="ECO:0000313" key="9">
    <source>
        <dbReference type="EMBL" id="KAK9711689.1"/>
    </source>
</evidence>
<reference evidence="9 10" key="1">
    <citation type="submission" date="2023-04" db="EMBL/GenBank/DDBJ databases">
        <title>Genome of Basidiobolus ranarum AG-B5.</title>
        <authorList>
            <person name="Stajich J.E."/>
            <person name="Carter-House D."/>
            <person name="Gryganskyi A."/>
        </authorList>
    </citation>
    <scope>NUCLEOTIDE SEQUENCE [LARGE SCALE GENOMIC DNA]</scope>
    <source>
        <strain evidence="9 10">AG-B5</strain>
    </source>
</reference>
<dbReference type="InterPro" id="IPR007219">
    <property type="entry name" value="XnlR_reg_dom"/>
</dbReference>
<name>A0ABR2VZS8_9FUNG</name>